<dbReference type="OrthoDB" id="8913805at2"/>
<gene>
    <name evidence="1" type="ORF">D8I35_06125</name>
</gene>
<dbReference type="Gene3D" id="3.40.50.300">
    <property type="entry name" value="P-loop containing nucleotide triphosphate hydrolases"/>
    <property type="match status" value="1"/>
</dbReference>
<reference evidence="1 2" key="1">
    <citation type="submission" date="2018-10" db="EMBL/GenBank/DDBJ databases">
        <title>Draft genome of Cortibacter populi DSM10536.</title>
        <authorList>
            <person name="Bernier A.-M."/>
            <person name="Bernard K."/>
        </authorList>
    </citation>
    <scope>NUCLEOTIDE SEQUENCE [LARGE SCALE GENOMIC DNA]</scope>
    <source>
        <strain evidence="1 2">DSM 105136</strain>
    </source>
</reference>
<dbReference type="GO" id="GO:0016301">
    <property type="term" value="F:kinase activity"/>
    <property type="evidence" value="ECO:0007669"/>
    <property type="project" value="UniProtKB-KW"/>
</dbReference>
<accession>A0A3M6R063</accession>
<dbReference type="SUPFAM" id="SSF52540">
    <property type="entry name" value="P-loop containing nucleoside triphosphate hydrolases"/>
    <property type="match status" value="1"/>
</dbReference>
<keyword evidence="1" id="KW-0418">Kinase</keyword>
<dbReference type="AlphaFoldDB" id="A0A3M6R063"/>
<dbReference type="EMBL" id="RDQO01000001">
    <property type="protein sequence ID" value="RMX08640.1"/>
    <property type="molecule type" value="Genomic_DNA"/>
</dbReference>
<sequence>MSARIFNPDAYLQTPQGRIYTSERNAQAWEQLYRDLAAALKHADPARSRLYLVMGLQGGGKTHWIAQQEARSDSNVLFLDAALPARRHRQRAIGLAREHGIPVIGVWVQVTLELALSRNARRTGDELVPEAAIRSVFSMLEPPCTEEGFTDLMMMDATAAQADAAARTAQP</sequence>
<dbReference type="InterPro" id="IPR027417">
    <property type="entry name" value="P-loop_NTPase"/>
</dbReference>
<evidence type="ECO:0000313" key="2">
    <source>
        <dbReference type="Proteomes" id="UP000278006"/>
    </source>
</evidence>
<dbReference type="Pfam" id="PF13671">
    <property type="entry name" value="AAA_33"/>
    <property type="match status" value="1"/>
</dbReference>
<keyword evidence="1" id="KW-0808">Transferase</keyword>
<name>A0A3M6R063_9BURK</name>
<keyword evidence="2" id="KW-1185">Reference proteome</keyword>
<dbReference type="RefSeq" id="WP_122226766.1">
    <property type="nucleotide sequence ID" value="NZ_RDQO01000001.1"/>
</dbReference>
<organism evidence="1 2">
    <name type="scientific">Corticibacter populi</name>
    <dbReference type="NCBI Taxonomy" id="1550736"/>
    <lineage>
        <taxon>Bacteria</taxon>
        <taxon>Pseudomonadati</taxon>
        <taxon>Pseudomonadota</taxon>
        <taxon>Betaproteobacteria</taxon>
        <taxon>Burkholderiales</taxon>
        <taxon>Comamonadaceae</taxon>
        <taxon>Corticibacter</taxon>
    </lineage>
</organism>
<protein>
    <submittedName>
        <fullName evidence="1">Kinase</fullName>
    </submittedName>
</protein>
<dbReference type="Proteomes" id="UP000278006">
    <property type="component" value="Unassembled WGS sequence"/>
</dbReference>
<proteinExistence type="predicted"/>
<comment type="caution">
    <text evidence="1">The sequence shown here is derived from an EMBL/GenBank/DDBJ whole genome shotgun (WGS) entry which is preliminary data.</text>
</comment>
<evidence type="ECO:0000313" key="1">
    <source>
        <dbReference type="EMBL" id="RMX08640.1"/>
    </source>
</evidence>